<feature type="region of interest" description="Disordered" evidence="1">
    <location>
        <begin position="159"/>
        <end position="184"/>
    </location>
</feature>
<protein>
    <submittedName>
        <fullName evidence="2">Uncharacterized protein</fullName>
    </submittedName>
</protein>
<dbReference type="AlphaFoldDB" id="A0A7I8KSG4"/>
<keyword evidence="3" id="KW-1185">Reference proteome</keyword>
<dbReference type="InterPro" id="IPR011990">
    <property type="entry name" value="TPR-like_helical_dom_sf"/>
</dbReference>
<accession>A0A7I8KSG4</accession>
<dbReference type="Proteomes" id="UP000663760">
    <property type="component" value="Chromosome 7"/>
</dbReference>
<sequence>MTSSSPPRTTKNWWQSNRKIAAKYVEDSRALMATGELSNASSALSLLESALALHPLSEAALELKARCLLRLRRFRDVAELLRDHIPSFQASSQASKSSSSTSPSPDTSKIRCFSFLELRKKVAAGHWRYTVLGQACFHLGMLEDAMALLQTGRRLAAAASRRESRRRSDDKLPFSDPSSSPSSLAPAELAHIRFLLRRRAAALAALAAGHPGESLRHFSKILDGRRGTPCAFAAGCLLGRAAAHGAAARTAEALADCNRALALDPSSIPALRLRADLLEGAGCLAECLRDLDHLKLLYGASFHRGELAAGELEALAARIQALRRRAGGAAGAADNHMLMGVRRGCSRQELERAHRLLSLRNRPERAAAFVDRVEFAGEHRDLESVREQARMSAMLLCRQLQKAYASIMAEVMAEEQAEAGRKQQQLDAAVAATEREDGVGCGGFTENEAERRTPPEFGIVGRVPLPETKAAAAAAVVASVFQGVFCRDLAIVGNLLSQAAVNRTIPVKYEALSC</sequence>
<dbReference type="SMART" id="SM00028">
    <property type="entry name" value="TPR"/>
    <property type="match status" value="2"/>
</dbReference>
<reference evidence="2" key="1">
    <citation type="submission" date="2020-02" db="EMBL/GenBank/DDBJ databases">
        <authorList>
            <person name="Scholz U."/>
            <person name="Mascher M."/>
            <person name="Fiebig A."/>
        </authorList>
    </citation>
    <scope>NUCLEOTIDE SEQUENCE</scope>
</reference>
<feature type="compositionally biased region" description="Basic and acidic residues" evidence="1">
    <location>
        <begin position="160"/>
        <end position="173"/>
    </location>
</feature>
<feature type="compositionally biased region" description="Low complexity" evidence="1">
    <location>
        <begin position="174"/>
        <end position="184"/>
    </location>
</feature>
<dbReference type="InterPro" id="IPR019734">
    <property type="entry name" value="TPR_rpt"/>
</dbReference>
<gene>
    <name evidence="2" type="ORF">SI8410_07010545</name>
</gene>
<dbReference type="PANTHER" id="PTHR46816:SF1">
    <property type="entry name" value="TETRATRICOPEPTIDE REPEAT (TPR)-LIKE SUPERFAMILY PROTEIN"/>
    <property type="match status" value="1"/>
</dbReference>
<dbReference type="OrthoDB" id="1903421at2759"/>
<dbReference type="SUPFAM" id="SSF48452">
    <property type="entry name" value="TPR-like"/>
    <property type="match status" value="2"/>
</dbReference>
<dbReference type="EMBL" id="LR746270">
    <property type="protein sequence ID" value="CAA7399875.1"/>
    <property type="molecule type" value="Genomic_DNA"/>
</dbReference>
<name>A0A7I8KSG4_SPIIN</name>
<dbReference type="PANTHER" id="PTHR46816">
    <property type="entry name" value="OS01G0273500 PROTEIN"/>
    <property type="match status" value="1"/>
</dbReference>
<evidence type="ECO:0000313" key="2">
    <source>
        <dbReference type="EMBL" id="CAA7399875.1"/>
    </source>
</evidence>
<proteinExistence type="predicted"/>
<organism evidence="2 3">
    <name type="scientific">Spirodela intermedia</name>
    <name type="common">Intermediate duckweed</name>
    <dbReference type="NCBI Taxonomy" id="51605"/>
    <lineage>
        <taxon>Eukaryota</taxon>
        <taxon>Viridiplantae</taxon>
        <taxon>Streptophyta</taxon>
        <taxon>Embryophyta</taxon>
        <taxon>Tracheophyta</taxon>
        <taxon>Spermatophyta</taxon>
        <taxon>Magnoliopsida</taxon>
        <taxon>Liliopsida</taxon>
        <taxon>Araceae</taxon>
        <taxon>Lemnoideae</taxon>
        <taxon>Spirodela</taxon>
    </lineage>
</organism>
<evidence type="ECO:0000313" key="3">
    <source>
        <dbReference type="Proteomes" id="UP000663760"/>
    </source>
</evidence>
<evidence type="ECO:0000256" key="1">
    <source>
        <dbReference type="SAM" id="MobiDB-lite"/>
    </source>
</evidence>
<dbReference type="Gene3D" id="1.25.40.10">
    <property type="entry name" value="Tetratricopeptide repeat domain"/>
    <property type="match status" value="2"/>
</dbReference>